<sequence length="100" mass="11112">MKTVLSEHYPEEEEARFAGNATRSLSANVSQHSKHAFGGIIRPSASYARMGAVSSSVWRAEVPGPKFVNDYQQLMDGVDIHDDLRLQRYCSAIHPVPEVL</sequence>
<comment type="caution">
    <text evidence="1">The sequence shown here is derived from an EMBL/GenBank/DDBJ whole genome shotgun (WGS) entry which is preliminary data.</text>
</comment>
<reference evidence="1" key="1">
    <citation type="submission" date="2022-11" db="EMBL/GenBank/DDBJ databases">
        <authorList>
            <person name="Morgan W.R."/>
            <person name="Tartar A."/>
        </authorList>
    </citation>
    <scope>NUCLEOTIDE SEQUENCE</scope>
    <source>
        <strain evidence="1">ARSEF 373</strain>
    </source>
</reference>
<dbReference type="Proteomes" id="UP001146120">
    <property type="component" value="Unassembled WGS sequence"/>
</dbReference>
<reference evidence="1" key="2">
    <citation type="journal article" date="2023" name="Microbiol Resour">
        <title>Decontamination and Annotation of the Draft Genome Sequence of the Oomycete Lagenidium giganteum ARSEF 373.</title>
        <authorList>
            <person name="Morgan W.R."/>
            <person name="Tartar A."/>
        </authorList>
    </citation>
    <scope>NUCLEOTIDE SEQUENCE</scope>
    <source>
        <strain evidence="1">ARSEF 373</strain>
    </source>
</reference>
<dbReference type="AlphaFoldDB" id="A0AAV2ZCV3"/>
<evidence type="ECO:0000313" key="2">
    <source>
        <dbReference type="Proteomes" id="UP001146120"/>
    </source>
</evidence>
<keyword evidence="2" id="KW-1185">Reference proteome</keyword>
<proteinExistence type="predicted"/>
<accession>A0AAV2ZCV3</accession>
<name>A0AAV2ZCV3_9STRA</name>
<protein>
    <submittedName>
        <fullName evidence="1">Uncharacterized protein</fullName>
    </submittedName>
</protein>
<dbReference type="EMBL" id="DAKRPA010000020">
    <property type="protein sequence ID" value="DBA03392.1"/>
    <property type="molecule type" value="Genomic_DNA"/>
</dbReference>
<gene>
    <name evidence="1" type="ORF">N0F65_004669</name>
</gene>
<evidence type="ECO:0000313" key="1">
    <source>
        <dbReference type="EMBL" id="DBA03392.1"/>
    </source>
</evidence>
<organism evidence="1 2">
    <name type="scientific">Lagenidium giganteum</name>
    <dbReference type="NCBI Taxonomy" id="4803"/>
    <lineage>
        <taxon>Eukaryota</taxon>
        <taxon>Sar</taxon>
        <taxon>Stramenopiles</taxon>
        <taxon>Oomycota</taxon>
        <taxon>Peronosporomycetes</taxon>
        <taxon>Pythiales</taxon>
        <taxon>Pythiaceae</taxon>
    </lineage>
</organism>